<reference evidence="2 3" key="1">
    <citation type="journal article" date="2018" name="Nat. Ecol. Evol.">
        <title>Shark genomes provide insights into elasmobranch evolution and the origin of vertebrates.</title>
        <authorList>
            <person name="Hara Y"/>
            <person name="Yamaguchi K"/>
            <person name="Onimaru K"/>
            <person name="Kadota M"/>
            <person name="Koyanagi M"/>
            <person name="Keeley SD"/>
            <person name="Tatsumi K"/>
            <person name="Tanaka K"/>
            <person name="Motone F"/>
            <person name="Kageyama Y"/>
            <person name="Nozu R"/>
            <person name="Adachi N"/>
            <person name="Nishimura O"/>
            <person name="Nakagawa R"/>
            <person name="Tanegashima C"/>
            <person name="Kiyatake I"/>
            <person name="Matsumoto R"/>
            <person name="Murakumo K"/>
            <person name="Nishida K"/>
            <person name="Terakita A"/>
            <person name="Kuratani S"/>
            <person name="Sato K"/>
            <person name="Hyodo S Kuraku.S."/>
        </authorList>
    </citation>
    <scope>NUCLEOTIDE SEQUENCE [LARGE SCALE GENOMIC DNA]</scope>
</reference>
<dbReference type="AlphaFoldDB" id="A0A401PHA1"/>
<dbReference type="PANTHER" id="PTHR19143:SF185">
    <property type="entry name" value="ANGIOPOIETIN-RELATED PROTEIN 5"/>
    <property type="match status" value="1"/>
</dbReference>
<accession>A0A401PHA1</accession>
<dbReference type="EMBL" id="BFAA01000480">
    <property type="protein sequence ID" value="GCB72491.1"/>
    <property type="molecule type" value="Genomic_DNA"/>
</dbReference>
<evidence type="ECO:0000259" key="1">
    <source>
        <dbReference type="PROSITE" id="PS51406"/>
    </source>
</evidence>
<dbReference type="Pfam" id="PF00147">
    <property type="entry name" value="Fibrinogen_C"/>
    <property type="match status" value="1"/>
</dbReference>
<proteinExistence type="predicted"/>
<gene>
    <name evidence="2" type="ORF">scyTo_0002020</name>
</gene>
<dbReference type="GO" id="GO:0005615">
    <property type="term" value="C:extracellular space"/>
    <property type="evidence" value="ECO:0007669"/>
    <property type="project" value="TreeGrafter"/>
</dbReference>
<name>A0A401PHA1_SCYTO</name>
<dbReference type="SMART" id="SM00186">
    <property type="entry name" value="FBG"/>
    <property type="match status" value="1"/>
</dbReference>
<evidence type="ECO:0000313" key="3">
    <source>
        <dbReference type="Proteomes" id="UP000288216"/>
    </source>
</evidence>
<keyword evidence="3" id="KW-1185">Reference proteome</keyword>
<dbReference type="STRING" id="75743.A0A401PHA1"/>
<dbReference type="InterPro" id="IPR014716">
    <property type="entry name" value="Fibrinogen_a/b/g_C_1"/>
</dbReference>
<dbReference type="InterPro" id="IPR036056">
    <property type="entry name" value="Fibrinogen-like_C"/>
</dbReference>
<dbReference type="OMA" id="LTSHIRW"/>
<dbReference type="SUPFAM" id="SSF56496">
    <property type="entry name" value="Fibrinogen C-terminal domain-like"/>
    <property type="match status" value="1"/>
</dbReference>
<dbReference type="Proteomes" id="UP000288216">
    <property type="component" value="Unassembled WGS sequence"/>
</dbReference>
<comment type="caution">
    <text evidence="2">The sequence shown here is derived from an EMBL/GenBank/DDBJ whole genome shotgun (WGS) entry which is preliminary data.</text>
</comment>
<dbReference type="PANTHER" id="PTHR19143">
    <property type="entry name" value="FIBRINOGEN/TENASCIN/ANGIOPOEITIN"/>
    <property type="match status" value="1"/>
</dbReference>
<dbReference type="InterPro" id="IPR002181">
    <property type="entry name" value="Fibrinogen_a/b/g_C_dom"/>
</dbReference>
<dbReference type="PROSITE" id="PS51406">
    <property type="entry name" value="FIBRINOGEN_C_2"/>
    <property type="match status" value="1"/>
</dbReference>
<organism evidence="2 3">
    <name type="scientific">Scyliorhinus torazame</name>
    <name type="common">Cloudy catshark</name>
    <name type="synonym">Catulus torazame</name>
    <dbReference type="NCBI Taxonomy" id="75743"/>
    <lineage>
        <taxon>Eukaryota</taxon>
        <taxon>Metazoa</taxon>
        <taxon>Chordata</taxon>
        <taxon>Craniata</taxon>
        <taxon>Vertebrata</taxon>
        <taxon>Chondrichthyes</taxon>
        <taxon>Elasmobranchii</taxon>
        <taxon>Galeomorphii</taxon>
        <taxon>Galeoidea</taxon>
        <taxon>Carcharhiniformes</taxon>
        <taxon>Scyliorhinidae</taxon>
        <taxon>Scyliorhinus</taxon>
    </lineage>
</organism>
<feature type="domain" description="Fibrinogen C-terminal" evidence="1">
    <location>
        <begin position="30"/>
        <end position="199"/>
    </location>
</feature>
<dbReference type="InterPro" id="IPR050373">
    <property type="entry name" value="Fibrinogen_C-term_domain"/>
</dbReference>
<dbReference type="Gene3D" id="3.90.215.10">
    <property type="entry name" value="Gamma Fibrinogen, chain A, domain 1"/>
    <property type="match status" value="1"/>
</dbReference>
<evidence type="ECO:0000313" key="2">
    <source>
        <dbReference type="EMBL" id="GCB72491.1"/>
    </source>
</evidence>
<protein>
    <recommendedName>
        <fullName evidence="1">Fibrinogen C-terminal domain-containing protein</fullName>
    </recommendedName>
</protein>
<dbReference type="OrthoDB" id="7940501at2759"/>
<sequence length="202" mass="23234">MPCEIQRRTSKQENNYMCRFDCTDIKDTVGSISRTPSEFWLGLRNIFHIVNQKNTKLSLLMAFESDDENTAYASYEDFYIDDENEQFKIHIGQFTGTAGDAFRGFGTQDNQNERPFRTFDRDNDGCKSQCNIQANSVDSCSVYQNKTGWWYNQCGLANLSGAYLVTKNSLTSHIRWETLRQNGVPVKIKSVSMNLLRSSPHF</sequence>